<evidence type="ECO:0000256" key="2">
    <source>
        <dbReference type="ARBA" id="ARBA00023054"/>
    </source>
</evidence>
<gene>
    <name evidence="6" type="ORF">C2E21_6448</name>
</gene>
<dbReference type="Pfam" id="PF02463">
    <property type="entry name" value="SMC_N"/>
    <property type="match status" value="2"/>
</dbReference>
<feature type="region of interest" description="Disordered" evidence="4">
    <location>
        <begin position="487"/>
        <end position="506"/>
    </location>
</feature>
<dbReference type="GO" id="GO:0005694">
    <property type="term" value="C:chromosome"/>
    <property type="evidence" value="ECO:0007669"/>
    <property type="project" value="InterPro"/>
</dbReference>
<feature type="compositionally biased region" description="Gly residues" evidence="4">
    <location>
        <begin position="71"/>
        <end position="81"/>
    </location>
</feature>
<evidence type="ECO:0000256" key="4">
    <source>
        <dbReference type="SAM" id="MobiDB-lite"/>
    </source>
</evidence>
<dbReference type="InterPro" id="IPR027417">
    <property type="entry name" value="P-loop_NTPase"/>
</dbReference>
<dbReference type="GO" id="GO:0005524">
    <property type="term" value="F:ATP binding"/>
    <property type="evidence" value="ECO:0007669"/>
    <property type="project" value="InterPro"/>
</dbReference>
<feature type="region of interest" description="Disordered" evidence="4">
    <location>
        <begin position="760"/>
        <end position="822"/>
    </location>
</feature>
<dbReference type="PANTHER" id="PTHR18937">
    <property type="entry name" value="STRUCTURAL MAINTENANCE OF CHROMOSOMES SMC FAMILY MEMBER"/>
    <property type="match status" value="1"/>
</dbReference>
<dbReference type="Proteomes" id="UP000239899">
    <property type="component" value="Unassembled WGS sequence"/>
</dbReference>
<keyword evidence="2 3" id="KW-0175">Coiled coil</keyword>
<dbReference type="GO" id="GO:0051276">
    <property type="term" value="P:chromosome organization"/>
    <property type="evidence" value="ECO:0007669"/>
    <property type="project" value="InterPro"/>
</dbReference>
<protein>
    <submittedName>
        <fullName evidence="6">Nuclear condensin complex subunit isoform B</fullName>
    </submittedName>
</protein>
<evidence type="ECO:0000313" key="6">
    <source>
        <dbReference type="EMBL" id="PRW44929.1"/>
    </source>
</evidence>
<dbReference type="SUPFAM" id="SSF75553">
    <property type="entry name" value="Smc hinge domain"/>
    <property type="match status" value="1"/>
</dbReference>
<evidence type="ECO:0000256" key="3">
    <source>
        <dbReference type="SAM" id="Coils"/>
    </source>
</evidence>
<comment type="caution">
    <text evidence="6">The sequence shown here is derived from an EMBL/GenBank/DDBJ whole genome shotgun (WGS) entry which is preliminary data.</text>
</comment>
<evidence type="ECO:0000256" key="1">
    <source>
        <dbReference type="ARBA" id="ARBA00004123"/>
    </source>
</evidence>
<dbReference type="OrthoDB" id="5575062at2759"/>
<evidence type="ECO:0000313" key="7">
    <source>
        <dbReference type="Proteomes" id="UP000239899"/>
    </source>
</evidence>
<feature type="region of interest" description="Disordered" evidence="4">
    <location>
        <begin position="619"/>
        <end position="638"/>
    </location>
</feature>
<name>A0A2P6TKX2_CHLSO</name>
<feature type="compositionally biased region" description="Gly residues" evidence="4">
    <location>
        <begin position="491"/>
        <end position="500"/>
    </location>
</feature>
<feature type="domain" description="RecF/RecN/SMC N-terminal" evidence="5">
    <location>
        <begin position="7"/>
        <end position="66"/>
    </location>
</feature>
<dbReference type="AlphaFoldDB" id="A0A2P6TKX2"/>
<dbReference type="InterPro" id="IPR003395">
    <property type="entry name" value="RecF/RecN/SMC_N"/>
</dbReference>
<evidence type="ECO:0000259" key="5">
    <source>
        <dbReference type="Pfam" id="PF02463"/>
    </source>
</evidence>
<feature type="coiled-coil region" evidence="3">
    <location>
        <begin position="828"/>
        <end position="891"/>
    </location>
</feature>
<comment type="subcellular location">
    <subcellularLocation>
        <location evidence="1">Nucleus</location>
    </subcellularLocation>
</comment>
<accession>A0A2P6TKX2</accession>
<feature type="region of interest" description="Disordered" evidence="4">
    <location>
        <begin position="118"/>
        <end position="164"/>
    </location>
</feature>
<proteinExistence type="predicted"/>
<organism evidence="6 7">
    <name type="scientific">Chlorella sorokiniana</name>
    <name type="common">Freshwater green alga</name>
    <dbReference type="NCBI Taxonomy" id="3076"/>
    <lineage>
        <taxon>Eukaryota</taxon>
        <taxon>Viridiplantae</taxon>
        <taxon>Chlorophyta</taxon>
        <taxon>core chlorophytes</taxon>
        <taxon>Trebouxiophyceae</taxon>
        <taxon>Chlorellales</taxon>
        <taxon>Chlorellaceae</taxon>
        <taxon>Chlorella clade</taxon>
        <taxon>Chlorella</taxon>
    </lineage>
</organism>
<sequence>MRRDRSLRSFKSYADRVVVGDPFGRFTCVVGPNGCGKSVVGEAIAFALGGNARMMRARNLGALVTNLGGGGSGGGSDGCSGGSNSNDGGASGKVAAGVPMQPAGRLLVRRRVTRAGRSDLAIQRIPAPTSSSGGSRDGSAEAPSVGEAAGGGSGGGGGSRASAGQWQAVTPASLHDLLAPFGIQTEAVDRFVVTQHRQAVSVQDPAQLARFLELLIGTAGFEEQLEALGKEVATQAAAYDQAEEGIAELELRRQQLAPEVAKWRRYREQSARHRRRKVQVLGQQAGLLARQLAAMEGKASELEASVAQQSSEQAAAKAAADDLLQRKAAAAKALRQAEKGQTKLAKAAAAAQLQAAKLRQAQQAQQTQQGAGTAVNAALMEVCNLAGTLVVSDRSTAQAVVSHFERHRVGIVTCKILSELQAAAGGSGTSGMAAGAAAAAAEAGGLQTLAAYVEARSDVEGAGALVQHLLHNWWLAPSRQAAMAAVQQDRQGGGARAGGGRQRRNIVTPQGDVFKANGEIVGARPPPAALRPYLLSNAFAAAGQASAAAAPALTAAEKKQLEQQAAALREQAQQLQAAAQQAAQQAEQAAGDVQQMREEQAVAATKLAAAERQLKQLQSGAAKQKRARQAQRAQQLQQALTAGREQAVDGEAAAAAAGTEAARAEEAVEAAQAAYESNLARSKGGSELLAAQRQLESLRAAAARTQEQVAAATAGLAAATRQQQQLAAAERAAQQAAADAERLRGEVEAAEAAAVTQQEEAASLAAAGEQQRKEGSRVEKEWRAAIGRHEGATKQHQQQQRRGRRRTGAAGGGGAAGERQAEWGEHQVEAAVEELAREEASLQALRASIDEAALAEDAATAARLEAEGRLLDGLAESLQALESRQAGLQTERFQRFHAALTAVNTKLTGVYTEDRLAAFTDGVTFHVRPDRQQWRPFQALSGGQQALATLALCFALQAAFPSPFYFFDEIDASLDTVNAGRVAEYIAAQRASGAQYIVVSHKPQFIVVSHNPQVYEQAGCLVGVYSRYGASHAVTLHLPSGGGDG</sequence>
<dbReference type="EMBL" id="LHPG02000012">
    <property type="protein sequence ID" value="PRW44929.1"/>
    <property type="molecule type" value="Genomic_DNA"/>
</dbReference>
<feature type="compositionally biased region" description="Gly residues" evidence="4">
    <location>
        <begin position="148"/>
        <end position="159"/>
    </location>
</feature>
<dbReference type="InterPro" id="IPR036277">
    <property type="entry name" value="SMC_hinge_sf"/>
</dbReference>
<dbReference type="SUPFAM" id="SSF52540">
    <property type="entry name" value="P-loop containing nucleoside triphosphate hydrolases"/>
    <property type="match status" value="1"/>
</dbReference>
<dbReference type="GO" id="GO:0005634">
    <property type="term" value="C:nucleus"/>
    <property type="evidence" value="ECO:0007669"/>
    <property type="project" value="UniProtKB-SubCell"/>
</dbReference>
<feature type="coiled-coil region" evidence="3">
    <location>
        <begin position="654"/>
        <end position="760"/>
    </location>
</feature>
<feature type="compositionally biased region" description="Basic and acidic residues" evidence="4">
    <location>
        <begin position="770"/>
        <end position="793"/>
    </location>
</feature>
<dbReference type="Gene3D" id="3.40.50.300">
    <property type="entry name" value="P-loop containing nucleotide triphosphate hydrolases"/>
    <property type="match status" value="2"/>
</dbReference>
<feature type="domain" description="RecF/RecN/SMC N-terminal" evidence="5">
    <location>
        <begin position="561"/>
        <end position="1008"/>
    </location>
</feature>
<feature type="region of interest" description="Disordered" evidence="4">
    <location>
        <begin position="71"/>
        <end position="97"/>
    </location>
</feature>
<dbReference type="STRING" id="3076.A0A2P6TKX2"/>
<keyword evidence="7" id="KW-1185">Reference proteome</keyword>
<reference evidence="6 7" key="1">
    <citation type="journal article" date="2018" name="Plant J.">
        <title>Genome sequences of Chlorella sorokiniana UTEX 1602 and Micractinium conductrix SAG 241.80: implications to maltose excretion by a green alga.</title>
        <authorList>
            <person name="Arriola M.B."/>
            <person name="Velmurugan N."/>
            <person name="Zhang Y."/>
            <person name="Plunkett M.H."/>
            <person name="Hondzo H."/>
            <person name="Barney B.M."/>
        </authorList>
    </citation>
    <scope>NUCLEOTIDE SEQUENCE [LARGE SCALE GENOMIC DNA]</scope>
    <source>
        <strain evidence="7">UTEX 1602</strain>
    </source>
</reference>